<proteinExistence type="predicted"/>
<dbReference type="PROSITE" id="PS51296">
    <property type="entry name" value="RIESKE"/>
    <property type="match status" value="1"/>
</dbReference>
<dbReference type="RefSeq" id="WP_227568419.1">
    <property type="nucleotide sequence ID" value="NZ_CP101988.1"/>
</dbReference>
<dbReference type="PRINTS" id="PR00420">
    <property type="entry name" value="RNGMNOXGNASE"/>
</dbReference>
<evidence type="ECO:0000256" key="3">
    <source>
        <dbReference type="ARBA" id="ARBA00023004"/>
    </source>
</evidence>
<dbReference type="InterPro" id="IPR036922">
    <property type="entry name" value="Rieske_2Fe-2S_sf"/>
</dbReference>
<dbReference type="Gene3D" id="3.50.50.60">
    <property type="entry name" value="FAD/NAD(P)-binding domain"/>
    <property type="match status" value="1"/>
</dbReference>
<evidence type="ECO:0000256" key="2">
    <source>
        <dbReference type="ARBA" id="ARBA00022723"/>
    </source>
</evidence>
<reference evidence="7 8" key="1">
    <citation type="submission" date="2022-07" db="EMBL/GenBank/DDBJ databases">
        <title>Novel species in genus cellulomonas.</title>
        <authorList>
            <person name="Ye L."/>
        </authorList>
    </citation>
    <scope>NUCLEOTIDE SEQUENCE [LARGE SCALE GENOMIC DNA]</scope>
    <source>
        <strain evidence="8">zg-Y338</strain>
    </source>
</reference>
<dbReference type="PANTHER" id="PTHR13847">
    <property type="entry name" value="SARCOSINE DEHYDROGENASE-RELATED"/>
    <property type="match status" value="1"/>
</dbReference>
<dbReference type="Proteomes" id="UP001316189">
    <property type="component" value="Chromosome"/>
</dbReference>
<dbReference type="InterPro" id="IPR017941">
    <property type="entry name" value="Rieske_2Fe-2S"/>
</dbReference>
<keyword evidence="4" id="KW-0411">Iron-sulfur</keyword>
<sequence length="533" mass="56288">MVARTSLWLDRLDARGAATDGGAGPSAELADPHDVVVVGAGLTGLTTALLLARAGWSVLVVESRRVGAGTTGRSTAKVSLLQGTRLSSIASRHPEPVQASYVEGSREGKDWLLRYCDEHGVPYQRRLAVTYATTGPGLAKVEAEMAVADRLGLPVAWRDDLDLPVATLGAVELADQAQLDPMSVLATLAEDVVARGGRIVDHARVLGVHREPGGKCLVRTTRGDTRSSTVVLATGMPILDRGGFFARLKPNRSYALAFRTTGELPAGMYLSADGDTRSVRTTPTVPGDSGADAGETLLVGGAGHVTGRSAPTSAHLRRLTRWTERHFPGAVGTHAWSAQDYSSADGLPLVGRVTPANGHVLFASGYDKWGMTSAVAAALVMAADLLGDHPPGWADDWRPWRPRELAVGAGTAAKWNAGVGARLASDWLRPWPAVAERPTPPEGQGRVERSQFRRPEAVCTVGGVTRRVSAVCTHLGGIVTWNDAERSWDCPLHGSRFDATGSPLEGPAVKPLEPTEPAKPPRRREVPGAAPSD</sequence>
<keyword evidence="3" id="KW-0408">Iron</keyword>
<dbReference type="Gene3D" id="2.102.10.10">
    <property type="entry name" value="Rieske [2Fe-2S] iron-sulphur domain"/>
    <property type="match status" value="1"/>
</dbReference>
<feature type="domain" description="Rieske" evidence="6">
    <location>
        <begin position="431"/>
        <end position="514"/>
    </location>
</feature>
<feature type="region of interest" description="Disordered" evidence="5">
    <location>
        <begin position="497"/>
        <end position="533"/>
    </location>
</feature>
<name>A0ABY5L1X8_9CELL</name>
<evidence type="ECO:0000313" key="8">
    <source>
        <dbReference type="Proteomes" id="UP001316189"/>
    </source>
</evidence>
<dbReference type="EMBL" id="CP101988">
    <property type="protein sequence ID" value="UUI75486.1"/>
    <property type="molecule type" value="Genomic_DNA"/>
</dbReference>
<evidence type="ECO:0000259" key="6">
    <source>
        <dbReference type="PROSITE" id="PS51296"/>
    </source>
</evidence>
<dbReference type="SUPFAM" id="SSF51905">
    <property type="entry name" value="FAD/NAD(P)-binding domain"/>
    <property type="match status" value="1"/>
</dbReference>
<keyword evidence="8" id="KW-1185">Reference proteome</keyword>
<dbReference type="Pfam" id="PF01266">
    <property type="entry name" value="DAO"/>
    <property type="match status" value="1"/>
</dbReference>
<keyword evidence="1" id="KW-0001">2Fe-2S</keyword>
<dbReference type="InterPro" id="IPR036188">
    <property type="entry name" value="FAD/NAD-bd_sf"/>
</dbReference>
<keyword evidence="2" id="KW-0479">Metal-binding</keyword>
<evidence type="ECO:0000256" key="1">
    <source>
        <dbReference type="ARBA" id="ARBA00022714"/>
    </source>
</evidence>
<dbReference type="SUPFAM" id="SSF50022">
    <property type="entry name" value="ISP domain"/>
    <property type="match status" value="1"/>
</dbReference>
<organism evidence="7 8">
    <name type="scientific">Cellulomonas chengniuliangii</name>
    <dbReference type="NCBI Taxonomy" id="2968084"/>
    <lineage>
        <taxon>Bacteria</taxon>
        <taxon>Bacillati</taxon>
        <taxon>Actinomycetota</taxon>
        <taxon>Actinomycetes</taxon>
        <taxon>Micrococcales</taxon>
        <taxon>Cellulomonadaceae</taxon>
        <taxon>Cellulomonas</taxon>
    </lineage>
</organism>
<protein>
    <submittedName>
        <fullName evidence="7">FAD-dependent oxidoreductase</fullName>
    </submittedName>
</protein>
<dbReference type="PANTHER" id="PTHR13847:SF274">
    <property type="entry name" value="RIESKE 2FE-2S IRON-SULFUR PROTEIN YHFW-RELATED"/>
    <property type="match status" value="1"/>
</dbReference>
<dbReference type="InterPro" id="IPR006076">
    <property type="entry name" value="FAD-dep_OxRdtase"/>
</dbReference>
<evidence type="ECO:0000313" key="7">
    <source>
        <dbReference type="EMBL" id="UUI75486.1"/>
    </source>
</evidence>
<dbReference type="Gene3D" id="3.30.9.10">
    <property type="entry name" value="D-Amino Acid Oxidase, subunit A, domain 2"/>
    <property type="match status" value="1"/>
</dbReference>
<evidence type="ECO:0000256" key="4">
    <source>
        <dbReference type="ARBA" id="ARBA00023014"/>
    </source>
</evidence>
<evidence type="ECO:0000256" key="5">
    <source>
        <dbReference type="SAM" id="MobiDB-lite"/>
    </source>
</evidence>
<dbReference type="Pfam" id="PF00355">
    <property type="entry name" value="Rieske"/>
    <property type="match status" value="1"/>
</dbReference>
<gene>
    <name evidence="7" type="ORF">NP064_00695</name>
</gene>
<accession>A0ABY5L1X8</accession>